<protein>
    <recommendedName>
        <fullName evidence="2">Class I SAM-dependent methyltransferase</fullName>
    </recommendedName>
</protein>
<proteinExistence type="predicted"/>
<dbReference type="Gene3D" id="3.40.50.150">
    <property type="entry name" value="Vaccinia Virus protein VP39"/>
    <property type="match status" value="1"/>
</dbReference>
<name>A0A0F9KG36_9ZZZZ</name>
<evidence type="ECO:0000313" key="1">
    <source>
        <dbReference type="EMBL" id="KKM81189.1"/>
    </source>
</evidence>
<dbReference type="InterPro" id="IPR029063">
    <property type="entry name" value="SAM-dependent_MTases_sf"/>
</dbReference>
<organism evidence="1">
    <name type="scientific">marine sediment metagenome</name>
    <dbReference type="NCBI Taxonomy" id="412755"/>
    <lineage>
        <taxon>unclassified sequences</taxon>
        <taxon>metagenomes</taxon>
        <taxon>ecological metagenomes</taxon>
    </lineage>
</organism>
<reference evidence="1" key="1">
    <citation type="journal article" date="2015" name="Nature">
        <title>Complex archaea that bridge the gap between prokaryotes and eukaryotes.</title>
        <authorList>
            <person name="Spang A."/>
            <person name="Saw J.H."/>
            <person name="Jorgensen S.L."/>
            <person name="Zaremba-Niedzwiedzka K."/>
            <person name="Martijn J."/>
            <person name="Lind A.E."/>
            <person name="van Eijk R."/>
            <person name="Schleper C."/>
            <person name="Guy L."/>
            <person name="Ettema T.J."/>
        </authorList>
    </citation>
    <scope>NUCLEOTIDE SEQUENCE</scope>
</reference>
<dbReference type="AlphaFoldDB" id="A0A0F9KG36"/>
<comment type="caution">
    <text evidence="1">The sequence shown here is derived from an EMBL/GenBank/DDBJ whole genome shotgun (WGS) entry which is preliminary data.</text>
</comment>
<evidence type="ECO:0008006" key="2">
    <source>
        <dbReference type="Google" id="ProtNLM"/>
    </source>
</evidence>
<dbReference type="Pfam" id="PF13578">
    <property type="entry name" value="Methyltransf_24"/>
    <property type="match status" value="1"/>
</dbReference>
<sequence length="202" mass="23405">MDIQSSYAQNNFGAIFYNTIKAYAPGLGVELGVLHGYSTLSIAKALRDNGFGRLHSYDLWDKYSYNHGDMLQVGKMLKEKNVDDVVTLHSMDAFEVHKLYEKNSIDFLHIDISNNGDILEKMFDNWDPILRCMGLFFFEGGSEERDKIEWMVKYNKKPIRPVILNHPELNRRYHYGVYRKYPSLSVFIKKLDAEEGGVIKHA</sequence>
<dbReference type="EMBL" id="LAZR01008062">
    <property type="protein sequence ID" value="KKM81189.1"/>
    <property type="molecule type" value="Genomic_DNA"/>
</dbReference>
<accession>A0A0F9KG36</accession>
<gene>
    <name evidence="1" type="ORF">LCGC14_1332310</name>
</gene>
<dbReference type="SUPFAM" id="SSF53335">
    <property type="entry name" value="S-adenosyl-L-methionine-dependent methyltransferases"/>
    <property type="match status" value="1"/>
</dbReference>